<sequence length="395" mass="45532">MSSSKQRQHHLRKDLSKITEVVKNKLRSEIQERWKRNRQQMLQQHRKDSKGDSDDISATEILQANEDEIQKTMREIVHEEMIKEYGNGGVLFHGQNYLNRTPQITRSMIGDKNQEQDNCRLDCDYINDHTSNKTDTNINGTDSLYPEYLPSPPQDLDPKLSPRVVPRKFIIGDPTRYWESLSLDWDPDREAELDWQQIQEEREANERAILAAVLQHWEEELMDEQWAQEMEDLEESSLLAGECLVLCPVCSRAYLRSMNHVIMCPAKGCNLDLNSEGLSLEELREILEGFFQEHTLTRCCGRLKFFVQGGAVHDPNGAAQEATEMVPDHQLAKEMEKRDPNCKIDAGDEELWDDEIGKEALAQARNTLTELLDEAKVGGMLIGQCDKCKMYKILV</sequence>
<keyword evidence="2" id="KW-0863">Zinc-finger</keyword>
<feature type="region of interest" description="Disordered" evidence="4">
    <location>
        <begin position="29"/>
        <end position="56"/>
    </location>
</feature>
<dbReference type="EMBL" id="HBFM01008894">
    <property type="protein sequence ID" value="CAD8769286.1"/>
    <property type="molecule type" value="Transcribed_RNA"/>
</dbReference>
<dbReference type="Pfam" id="PF14768">
    <property type="entry name" value="RPA_interact_C"/>
    <property type="match status" value="1"/>
</dbReference>
<name>A0A7S0UVW9_9CHLO</name>
<evidence type="ECO:0000256" key="1">
    <source>
        <dbReference type="ARBA" id="ARBA00022723"/>
    </source>
</evidence>
<dbReference type="InterPro" id="IPR028159">
    <property type="entry name" value="RPA_interact_C_dom"/>
</dbReference>
<protein>
    <recommendedName>
        <fullName evidence="5">RPA-interacting protein C-terminal domain-containing protein</fullName>
    </recommendedName>
</protein>
<reference evidence="6" key="1">
    <citation type="submission" date="2021-01" db="EMBL/GenBank/DDBJ databases">
        <authorList>
            <person name="Corre E."/>
            <person name="Pelletier E."/>
            <person name="Niang G."/>
            <person name="Scheremetjew M."/>
            <person name="Finn R."/>
            <person name="Kale V."/>
            <person name="Holt S."/>
            <person name="Cochrane G."/>
            <person name="Meng A."/>
            <person name="Brown T."/>
            <person name="Cohen L."/>
        </authorList>
    </citation>
    <scope>NUCLEOTIDE SEQUENCE</scope>
    <source>
        <strain evidence="6">SAG 63-3</strain>
    </source>
</reference>
<dbReference type="AlphaFoldDB" id="A0A7S0UVW9"/>
<evidence type="ECO:0000313" key="6">
    <source>
        <dbReference type="EMBL" id="CAD8769286.1"/>
    </source>
</evidence>
<evidence type="ECO:0000256" key="2">
    <source>
        <dbReference type="ARBA" id="ARBA00022771"/>
    </source>
</evidence>
<proteinExistence type="predicted"/>
<dbReference type="GO" id="GO:0006606">
    <property type="term" value="P:protein import into nucleus"/>
    <property type="evidence" value="ECO:0007669"/>
    <property type="project" value="TreeGrafter"/>
</dbReference>
<dbReference type="GO" id="GO:0008270">
    <property type="term" value="F:zinc ion binding"/>
    <property type="evidence" value="ECO:0007669"/>
    <property type="project" value="UniProtKB-KW"/>
</dbReference>
<feature type="domain" description="RPA-interacting protein C-terminal" evidence="5">
    <location>
        <begin position="246"/>
        <end position="309"/>
    </location>
</feature>
<dbReference type="PANTHER" id="PTHR31742:SF1">
    <property type="entry name" value="RPA-INTERACTING PROTEIN"/>
    <property type="match status" value="1"/>
</dbReference>
<dbReference type="GO" id="GO:0005634">
    <property type="term" value="C:nucleus"/>
    <property type="evidence" value="ECO:0007669"/>
    <property type="project" value="TreeGrafter"/>
</dbReference>
<dbReference type="PANTHER" id="PTHR31742">
    <property type="entry name" value="RPA-INTERACTING PROTEIN RPAIN"/>
    <property type="match status" value="1"/>
</dbReference>
<evidence type="ECO:0000256" key="3">
    <source>
        <dbReference type="ARBA" id="ARBA00022833"/>
    </source>
</evidence>
<evidence type="ECO:0000259" key="5">
    <source>
        <dbReference type="Pfam" id="PF14768"/>
    </source>
</evidence>
<accession>A0A7S0UVW9</accession>
<gene>
    <name evidence="6" type="ORF">PPAR00522_LOCUS5684</name>
</gene>
<dbReference type="InterPro" id="IPR028156">
    <property type="entry name" value="RIP"/>
</dbReference>
<organism evidence="6">
    <name type="scientific">Polytomella parva</name>
    <dbReference type="NCBI Taxonomy" id="51329"/>
    <lineage>
        <taxon>Eukaryota</taxon>
        <taxon>Viridiplantae</taxon>
        <taxon>Chlorophyta</taxon>
        <taxon>core chlorophytes</taxon>
        <taxon>Chlorophyceae</taxon>
        <taxon>CS clade</taxon>
        <taxon>Chlamydomonadales</taxon>
        <taxon>Chlamydomonadaceae</taxon>
        <taxon>Polytomella</taxon>
    </lineage>
</organism>
<evidence type="ECO:0000256" key="4">
    <source>
        <dbReference type="SAM" id="MobiDB-lite"/>
    </source>
</evidence>
<keyword evidence="1" id="KW-0479">Metal-binding</keyword>
<keyword evidence="3" id="KW-0862">Zinc</keyword>